<keyword evidence="2" id="KW-1185">Reference proteome</keyword>
<dbReference type="EMBL" id="JAIQCV010000002">
    <property type="protein sequence ID" value="KAH1122308.1"/>
    <property type="molecule type" value="Genomic_DNA"/>
</dbReference>
<evidence type="ECO:0000313" key="2">
    <source>
        <dbReference type="Proteomes" id="UP000828251"/>
    </source>
</evidence>
<gene>
    <name evidence="1" type="ORF">J1N35_005468</name>
</gene>
<organism evidence="1 2">
    <name type="scientific">Gossypium stocksii</name>
    <dbReference type="NCBI Taxonomy" id="47602"/>
    <lineage>
        <taxon>Eukaryota</taxon>
        <taxon>Viridiplantae</taxon>
        <taxon>Streptophyta</taxon>
        <taxon>Embryophyta</taxon>
        <taxon>Tracheophyta</taxon>
        <taxon>Spermatophyta</taxon>
        <taxon>Magnoliopsida</taxon>
        <taxon>eudicotyledons</taxon>
        <taxon>Gunneridae</taxon>
        <taxon>Pentapetalae</taxon>
        <taxon>rosids</taxon>
        <taxon>malvids</taxon>
        <taxon>Malvales</taxon>
        <taxon>Malvaceae</taxon>
        <taxon>Malvoideae</taxon>
        <taxon>Gossypium</taxon>
    </lineage>
</organism>
<reference evidence="1 2" key="1">
    <citation type="journal article" date="2021" name="Plant Biotechnol. J.">
        <title>Multi-omics assisted identification of the key and species-specific regulatory components of drought-tolerant mechanisms in Gossypium stocksii.</title>
        <authorList>
            <person name="Yu D."/>
            <person name="Ke L."/>
            <person name="Zhang D."/>
            <person name="Wu Y."/>
            <person name="Sun Y."/>
            <person name="Mei J."/>
            <person name="Sun J."/>
            <person name="Sun Y."/>
        </authorList>
    </citation>
    <scope>NUCLEOTIDE SEQUENCE [LARGE SCALE GENOMIC DNA]</scope>
    <source>
        <strain evidence="2">cv. E1</strain>
        <tissue evidence="1">Leaf</tissue>
    </source>
</reference>
<protein>
    <submittedName>
        <fullName evidence="1">Uncharacterized protein</fullName>
    </submittedName>
</protein>
<dbReference type="AlphaFoldDB" id="A0A9D3WEL2"/>
<evidence type="ECO:0000313" key="1">
    <source>
        <dbReference type="EMBL" id="KAH1122308.1"/>
    </source>
</evidence>
<sequence>MKLVAEPMELPSGPITCGHAKRFQEAVASYIAQVWMKGIAEHQVVSSSSSICNLLQADLARVSIRELNSALS</sequence>
<dbReference type="Proteomes" id="UP000828251">
    <property type="component" value="Unassembled WGS sequence"/>
</dbReference>
<name>A0A9D3WEL2_9ROSI</name>
<accession>A0A9D3WEL2</accession>
<proteinExistence type="predicted"/>
<comment type="caution">
    <text evidence="1">The sequence shown here is derived from an EMBL/GenBank/DDBJ whole genome shotgun (WGS) entry which is preliminary data.</text>
</comment>
<dbReference type="OrthoDB" id="10351991at2759"/>